<feature type="domain" description="HTH lacI-type" evidence="5">
    <location>
        <begin position="8"/>
        <end position="62"/>
    </location>
</feature>
<dbReference type="CDD" id="cd01574">
    <property type="entry name" value="PBP1_LacI"/>
    <property type="match status" value="1"/>
</dbReference>
<evidence type="ECO:0000256" key="4">
    <source>
        <dbReference type="SAM" id="MobiDB-lite"/>
    </source>
</evidence>
<feature type="region of interest" description="Disordered" evidence="4">
    <location>
        <begin position="312"/>
        <end position="338"/>
    </location>
</feature>
<dbReference type="Pfam" id="PF00356">
    <property type="entry name" value="LacI"/>
    <property type="match status" value="1"/>
</dbReference>
<dbReference type="Gene3D" id="3.40.50.2300">
    <property type="match status" value="2"/>
</dbReference>
<dbReference type="PRINTS" id="PR00036">
    <property type="entry name" value="HTHLACI"/>
</dbReference>
<dbReference type="InterPro" id="IPR046335">
    <property type="entry name" value="LacI/GalR-like_sensor"/>
</dbReference>
<dbReference type="SUPFAM" id="SSF47413">
    <property type="entry name" value="lambda repressor-like DNA-binding domains"/>
    <property type="match status" value="1"/>
</dbReference>
<dbReference type="Proteomes" id="UP001501074">
    <property type="component" value="Unassembled WGS sequence"/>
</dbReference>
<proteinExistence type="predicted"/>
<comment type="caution">
    <text evidence="6">The sequence shown here is derived from an EMBL/GenBank/DDBJ whole genome shotgun (WGS) entry which is preliminary data.</text>
</comment>
<dbReference type="PROSITE" id="PS50932">
    <property type="entry name" value="HTH_LACI_2"/>
    <property type="match status" value="1"/>
</dbReference>
<dbReference type="Pfam" id="PF13377">
    <property type="entry name" value="Peripla_BP_3"/>
    <property type="match status" value="1"/>
</dbReference>
<dbReference type="PANTHER" id="PTHR30146">
    <property type="entry name" value="LACI-RELATED TRANSCRIPTIONAL REPRESSOR"/>
    <property type="match status" value="1"/>
</dbReference>
<sequence>MERQKRRPGIADVARVAGVSVPTVSRVLNGTARVSEKRRAVVLEAVKTLGYHPNAAALALVTGRPSLVSVLTSDTMRYGYASTIQGVEEAARAAGRVAAITVVGSSSAQELRQAVDLALSQPVAGVIILEFDESGALAIQQIPRSVPLAVVSPAPHVDVPHVLFDDRSGGAEATRYLLGLGHRTVHHVSAPSTGHTSGRLLGWQDALREAGVVAPEVVPADWSPASGYEAGLRLAGQDGVTAVFCGNDEIAFGVIRALQASGLRVPEDISVVGFDDHPLAPLWTPSLTTISQDFVQLGRAAVRLLLDTQEPAEDAGPLAGEGPVPHLVVRESSAPPSR</sequence>
<keyword evidence="2 6" id="KW-0238">DNA-binding</keyword>
<accession>A0ABP6ZB59</accession>
<dbReference type="SMART" id="SM00354">
    <property type="entry name" value="HTH_LACI"/>
    <property type="match status" value="1"/>
</dbReference>
<evidence type="ECO:0000256" key="1">
    <source>
        <dbReference type="ARBA" id="ARBA00023015"/>
    </source>
</evidence>
<dbReference type="InterPro" id="IPR000843">
    <property type="entry name" value="HTH_LacI"/>
</dbReference>
<evidence type="ECO:0000313" key="7">
    <source>
        <dbReference type="Proteomes" id="UP001501074"/>
    </source>
</evidence>
<evidence type="ECO:0000256" key="2">
    <source>
        <dbReference type="ARBA" id="ARBA00023125"/>
    </source>
</evidence>
<gene>
    <name evidence="6" type="ORF">GCM10022223_19930</name>
</gene>
<dbReference type="SUPFAM" id="SSF53822">
    <property type="entry name" value="Periplasmic binding protein-like I"/>
    <property type="match status" value="1"/>
</dbReference>
<keyword evidence="3" id="KW-0804">Transcription</keyword>
<dbReference type="InterPro" id="IPR010982">
    <property type="entry name" value="Lambda_DNA-bd_dom_sf"/>
</dbReference>
<organism evidence="6 7">
    <name type="scientific">Kineosporia mesophila</name>
    <dbReference type="NCBI Taxonomy" id="566012"/>
    <lineage>
        <taxon>Bacteria</taxon>
        <taxon>Bacillati</taxon>
        <taxon>Actinomycetota</taxon>
        <taxon>Actinomycetes</taxon>
        <taxon>Kineosporiales</taxon>
        <taxon>Kineosporiaceae</taxon>
        <taxon>Kineosporia</taxon>
    </lineage>
</organism>
<protein>
    <submittedName>
        <fullName evidence="6">LacI family DNA-binding transcriptional regulator</fullName>
    </submittedName>
</protein>
<dbReference type="PROSITE" id="PS00356">
    <property type="entry name" value="HTH_LACI_1"/>
    <property type="match status" value="1"/>
</dbReference>
<evidence type="ECO:0000256" key="3">
    <source>
        <dbReference type="ARBA" id="ARBA00023163"/>
    </source>
</evidence>
<dbReference type="GO" id="GO:0003677">
    <property type="term" value="F:DNA binding"/>
    <property type="evidence" value="ECO:0007669"/>
    <property type="project" value="UniProtKB-KW"/>
</dbReference>
<dbReference type="CDD" id="cd01392">
    <property type="entry name" value="HTH_LacI"/>
    <property type="match status" value="1"/>
</dbReference>
<dbReference type="EMBL" id="BAAAZO010000003">
    <property type="protein sequence ID" value="GAA3604305.1"/>
    <property type="molecule type" value="Genomic_DNA"/>
</dbReference>
<reference evidence="7" key="1">
    <citation type="journal article" date="2019" name="Int. J. Syst. Evol. Microbiol.">
        <title>The Global Catalogue of Microorganisms (GCM) 10K type strain sequencing project: providing services to taxonomists for standard genome sequencing and annotation.</title>
        <authorList>
            <consortium name="The Broad Institute Genomics Platform"/>
            <consortium name="The Broad Institute Genome Sequencing Center for Infectious Disease"/>
            <person name="Wu L."/>
            <person name="Ma J."/>
        </authorList>
    </citation>
    <scope>NUCLEOTIDE SEQUENCE [LARGE SCALE GENOMIC DNA]</scope>
    <source>
        <strain evidence="7">JCM 16902</strain>
    </source>
</reference>
<keyword evidence="7" id="KW-1185">Reference proteome</keyword>
<keyword evidence="1" id="KW-0805">Transcription regulation</keyword>
<dbReference type="RefSeq" id="WP_231482924.1">
    <property type="nucleotide sequence ID" value="NZ_BAAAZO010000003.1"/>
</dbReference>
<evidence type="ECO:0000313" key="6">
    <source>
        <dbReference type="EMBL" id="GAA3604305.1"/>
    </source>
</evidence>
<dbReference type="InterPro" id="IPR028082">
    <property type="entry name" value="Peripla_BP_I"/>
</dbReference>
<name>A0ABP6ZB59_9ACTN</name>
<dbReference type="PANTHER" id="PTHR30146:SF153">
    <property type="entry name" value="LACTOSE OPERON REPRESSOR"/>
    <property type="match status" value="1"/>
</dbReference>
<dbReference type="Gene3D" id="1.10.260.40">
    <property type="entry name" value="lambda repressor-like DNA-binding domains"/>
    <property type="match status" value="1"/>
</dbReference>
<evidence type="ECO:0000259" key="5">
    <source>
        <dbReference type="PROSITE" id="PS50932"/>
    </source>
</evidence>